<dbReference type="Proteomes" id="UP001152622">
    <property type="component" value="Chromosome 3"/>
</dbReference>
<dbReference type="AlphaFoldDB" id="A0A9Q1G209"/>
<protein>
    <submittedName>
        <fullName evidence="2">Uncharacterized protein</fullName>
    </submittedName>
</protein>
<feature type="compositionally biased region" description="Basic and acidic residues" evidence="1">
    <location>
        <begin position="139"/>
        <end position="152"/>
    </location>
</feature>
<proteinExistence type="predicted"/>
<accession>A0A9Q1G209</accession>
<keyword evidence="3" id="KW-1185">Reference proteome</keyword>
<feature type="region of interest" description="Disordered" evidence="1">
    <location>
        <begin position="133"/>
        <end position="152"/>
    </location>
</feature>
<evidence type="ECO:0000256" key="1">
    <source>
        <dbReference type="SAM" id="MobiDB-lite"/>
    </source>
</evidence>
<reference evidence="2" key="1">
    <citation type="journal article" date="2023" name="Science">
        <title>Genome structures resolve the early diversification of teleost fishes.</title>
        <authorList>
            <person name="Parey E."/>
            <person name="Louis A."/>
            <person name="Montfort J."/>
            <person name="Bouchez O."/>
            <person name="Roques C."/>
            <person name="Iampietro C."/>
            <person name="Lluch J."/>
            <person name="Castinel A."/>
            <person name="Donnadieu C."/>
            <person name="Desvignes T."/>
            <person name="Floi Bucao C."/>
            <person name="Jouanno E."/>
            <person name="Wen M."/>
            <person name="Mejri S."/>
            <person name="Dirks R."/>
            <person name="Jansen H."/>
            <person name="Henkel C."/>
            <person name="Chen W.J."/>
            <person name="Zahm M."/>
            <person name="Cabau C."/>
            <person name="Klopp C."/>
            <person name="Thompson A.W."/>
            <person name="Robinson-Rechavi M."/>
            <person name="Braasch I."/>
            <person name="Lecointre G."/>
            <person name="Bobe J."/>
            <person name="Postlethwait J.H."/>
            <person name="Berthelot C."/>
            <person name="Roest Crollius H."/>
            <person name="Guiguen Y."/>
        </authorList>
    </citation>
    <scope>NUCLEOTIDE SEQUENCE</scope>
    <source>
        <strain evidence="2">WJC10195</strain>
    </source>
</reference>
<dbReference type="OrthoDB" id="8609993at2759"/>
<organism evidence="2 3">
    <name type="scientific">Synaphobranchus kaupii</name>
    <name type="common">Kaup's arrowtooth eel</name>
    <dbReference type="NCBI Taxonomy" id="118154"/>
    <lineage>
        <taxon>Eukaryota</taxon>
        <taxon>Metazoa</taxon>
        <taxon>Chordata</taxon>
        <taxon>Craniata</taxon>
        <taxon>Vertebrata</taxon>
        <taxon>Euteleostomi</taxon>
        <taxon>Actinopterygii</taxon>
        <taxon>Neopterygii</taxon>
        <taxon>Teleostei</taxon>
        <taxon>Anguilliformes</taxon>
        <taxon>Synaphobranchidae</taxon>
        <taxon>Synaphobranchus</taxon>
    </lineage>
</organism>
<sequence length="152" mass="16506">MNDTYAVVNKPKQRPPNSHRLSCSLSLAYPLYSTVKPKNRCSGVPGPSVTPTYDRFLDHRGAEASSAIGQGDYEPVPGVVNASSRNAKLAGTHAIRENSGAFTSTDDDYEYVSNPVRDTTGYCSPGAMGFNCRIKKPKGPRDPPAEWSRAER</sequence>
<comment type="caution">
    <text evidence="2">The sequence shown here is derived from an EMBL/GenBank/DDBJ whole genome shotgun (WGS) entry which is preliminary data.</text>
</comment>
<evidence type="ECO:0000313" key="3">
    <source>
        <dbReference type="Proteomes" id="UP001152622"/>
    </source>
</evidence>
<gene>
    <name evidence="2" type="ORF">SKAU_G00113290</name>
</gene>
<evidence type="ECO:0000313" key="2">
    <source>
        <dbReference type="EMBL" id="KAJ8371301.1"/>
    </source>
</evidence>
<dbReference type="EMBL" id="JAINUF010000003">
    <property type="protein sequence ID" value="KAJ8371301.1"/>
    <property type="molecule type" value="Genomic_DNA"/>
</dbReference>
<name>A0A9Q1G209_SYNKA</name>